<evidence type="ECO:0008006" key="4">
    <source>
        <dbReference type="Google" id="ProtNLM"/>
    </source>
</evidence>
<dbReference type="RefSeq" id="WP_173067179.1">
    <property type="nucleotide sequence ID" value="NZ_AP022853.1"/>
</dbReference>
<proteinExistence type="predicted"/>
<gene>
    <name evidence="2" type="ORF">SKTS_30870</name>
</gene>
<name>A0A6F8VGB4_9PROT</name>
<dbReference type="InterPro" id="IPR009061">
    <property type="entry name" value="DNA-bd_dom_put_sf"/>
</dbReference>
<dbReference type="SUPFAM" id="SSF46955">
    <property type="entry name" value="Putative DNA-binding domain"/>
    <property type="match status" value="1"/>
</dbReference>
<protein>
    <recommendedName>
        <fullName evidence="4">Helix-turn-helix domain-containing protein</fullName>
    </recommendedName>
</protein>
<evidence type="ECO:0000313" key="2">
    <source>
        <dbReference type="EMBL" id="BCB28201.1"/>
    </source>
</evidence>
<keyword evidence="3" id="KW-1185">Reference proteome</keyword>
<feature type="region of interest" description="Disordered" evidence="1">
    <location>
        <begin position="1"/>
        <end position="22"/>
    </location>
</feature>
<dbReference type="EMBL" id="AP022853">
    <property type="protein sequence ID" value="BCB28201.1"/>
    <property type="molecule type" value="Genomic_DNA"/>
</dbReference>
<evidence type="ECO:0000256" key="1">
    <source>
        <dbReference type="SAM" id="MobiDB-lite"/>
    </source>
</evidence>
<evidence type="ECO:0000313" key="3">
    <source>
        <dbReference type="Proteomes" id="UP000502260"/>
    </source>
</evidence>
<dbReference type="KEGG" id="slac:SKTS_30870"/>
<reference evidence="3" key="1">
    <citation type="submission" date="2020-03" db="EMBL/GenBank/DDBJ databases">
        <title>Complete genome sequence of sulfur-oxidizing bacterium skT11.</title>
        <authorList>
            <person name="Kanda M."/>
            <person name="Kojima H."/>
            <person name="Fukui M."/>
        </authorList>
    </citation>
    <scope>NUCLEOTIDE SEQUENCE [LARGE SCALE GENOMIC DNA]</scope>
    <source>
        <strain evidence="3">skT11</strain>
    </source>
</reference>
<sequence>MPTPASNIPRSPHPAINSLAPGDRRVLNENELAQRWGLSPKTLQRWRSEGRGPRYLKLSKRVSYPLEAVIDFEYSALHDSTSERVAKSGGQA</sequence>
<dbReference type="Proteomes" id="UP000502260">
    <property type="component" value="Chromosome"/>
</dbReference>
<dbReference type="AlphaFoldDB" id="A0A6F8VGB4"/>
<organism evidence="2 3">
    <name type="scientific">Sulfurimicrobium lacus</name>
    <dbReference type="NCBI Taxonomy" id="2715678"/>
    <lineage>
        <taxon>Bacteria</taxon>
        <taxon>Pseudomonadati</taxon>
        <taxon>Pseudomonadota</taxon>
        <taxon>Betaproteobacteria</taxon>
        <taxon>Nitrosomonadales</taxon>
        <taxon>Sulfuricellaceae</taxon>
        <taxon>Sulfurimicrobium</taxon>
    </lineage>
</organism>
<accession>A0A6F8VGB4</accession>